<dbReference type="EMBL" id="BBNT01000002">
    <property type="protein sequence ID" value="GAL74505.1"/>
    <property type="molecule type" value="Genomic_DNA"/>
</dbReference>
<name>A0A090WBZ7_NONUL</name>
<feature type="transmembrane region" description="Helical" evidence="5">
    <location>
        <begin position="38"/>
        <end position="57"/>
    </location>
</feature>
<accession>A0A090WBZ7</accession>
<dbReference type="Pfam" id="PF00324">
    <property type="entry name" value="AA_permease"/>
    <property type="match status" value="1"/>
</dbReference>
<sequence length="82" mass="8318">MSDKQIDLKGAIAIGIGGMVGGGIFAVLGLAISLAKGATPVAFLIAGIIAIFTAYSYSKLSLAYPDTGGTVRFINEGLVKEL</sequence>
<evidence type="ECO:0000256" key="3">
    <source>
        <dbReference type="ARBA" id="ARBA00022989"/>
    </source>
</evidence>
<evidence type="ECO:0000256" key="2">
    <source>
        <dbReference type="ARBA" id="ARBA00022692"/>
    </source>
</evidence>
<organism evidence="7 8">
    <name type="scientific">Nonlabens ulvanivorans</name>
    <name type="common">Persicivirga ulvanivorans</name>
    <dbReference type="NCBI Taxonomy" id="906888"/>
    <lineage>
        <taxon>Bacteria</taxon>
        <taxon>Pseudomonadati</taxon>
        <taxon>Bacteroidota</taxon>
        <taxon>Flavobacteriia</taxon>
        <taxon>Flavobacteriales</taxon>
        <taxon>Flavobacteriaceae</taxon>
        <taxon>Nonlabens</taxon>
    </lineage>
</organism>
<reference evidence="7 8" key="1">
    <citation type="journal article" date="2014" name="Genome Announc.">
        <title>Draft Genome Sequences of Marine Flavobacterium Nonlabens Strains NR17, NR24, NR27, NR32, NR33, and Ara13.</title>
        <authorList>
            <person name="Nakanishi M."/>
            <person name="Meirelles P."/>
            <person name="Suzuki R."/>
            <person name="Takatani N."/>
            <person name="Mino S."/>
            <person name="Suda W."/>
            <person name="Oshima K."/>
            <person name="Hattori M."/>
            <person name="Ohkuma M."/>
            <person name="Hosokawa M."/>
            <person name="Miyashita K."/>
            <person name="Thompson F.L."/>
            <person name="Niwa A."/>
            <person name="Sawabe T."/>
            <person name="Sawabe T."/>
        </authorList>
    </citation>
    <scope>NUCLEOTIDE SEQUENCE [LARGE SCALE GENOMIC DNA]</scope>
    <source>
        <strain evidence="8">JCM19275</strain>
    </source>
</reference>
<gene>
    <name evidence="7" type="ORF">JCM19275_3360</name>
</gene>
<feature type="transmembrane region" description="Helical" evidence="5">
    <location>
        <begin position="12"/>
        <end position="32"/>
    </location>
</feature>
<evidence type="ECO:0000313" key="7">
    <source>
        <dbReference type="EMBL" id="GAL74505.1"/>
    </source>
</evidence>
<keyword evidence="4 5" id="KW-0472">Membrane</keyword>
<dbReference type="PANTHER" id="PTHR42770">
    <property type="entry name" value="AMINO ACID TRANSPORTER-RELATED"/>
    <property type="match status" value="1"/>
</dbReference>
<evidence type="ECO:0000259" key="6">
    <source>
        <dbReference type="Pfam" id="PF00324"/>
    </source>
</evidence>
<keyword evidence="2 5" id="KW-0812">Transmembrane</keyword>
<dbReference type="Gene3D" id="1.20.1740.10">
    <property type="entry name" value="Amino acid/polyamine transporter I"/>
    <property type="match status" value="1"/>
</dbReference>
<dbReference type="PANTHER" id="PTHR42770:SF11">
    <property type="entry name" value="INNER MEMBRANE TRANSPORT PROTEIN YBAT"/>
    <property type="match status" value="1"/>
</dbReference>
<evidence type="ECO:0000256" key="1">
    <source>
        <dbReference type="ARBA" id="ARBA00004141"/>
    </source>
</evidence>
<dbReference type="InterPro" id="IPR050367">
    <property type="entry name" value="APC_superfamily"/>
</dbReference>
<keyword evidence="3 5" id="KW-1133">Transmembrane helix</keyword>
<feature type="domain" description="Amino acid permease/ SLC12A" evidence="6">
    <location>
        <begin position="11"/>
        <end position="80"/>
    </location>
</feature>
<evidence type="ECO:0000256" key="5">
    <source>
        <dbReference type="SAM" id="Phobius"/>
    </source>
</evidence>
<comment type="caution">
    <text evidence="7">The sequence shown here is derived from an EMBL/GenBank/DDBJ whole genome shotgun (WGS) entry which is preliminary data.</text>
</comment>
<dbReference type="GO" id="GO:0055085">
    <property type="term" value="P:transmembrane transport"/>
    <property type="evidence" value="ECO:0007669"/>
    <property type="project" value="InterPro"/>
</dbReference>
<protein>
    <submittedName>
        <fullName evidence="7">Amino acid transporter</fullName>
    </submittedName>
</protein>
<proteinExistence type="predicted"/>
<dbReference type="AlphaFoldDB" id="A0A090WBZ7"/>
<dbReference type="InterPro" id="IPR004841">
    <property type="entry name" value="AA-permease/SLC12A_dom"/>
</dbReference>
<evidence type="ECO:0000313" key="8">
    <source>
        <dbReference type="Proteomes" id="UP000029647"/>
    </source>
</evidence>
<dbReference type="Proteomes" id="UP000029647">
    <property type="component" value="Unassembled WGS sequence"/>
</dbReference>
<comment type="subcellular location">
    <subcellularLocation>
        <location evidence="1">Membrane</location>
        <topology evidence="1">Multi-pass membrane protein</topology>
    </subcellularLocation>
</comment>
<evidence type="ECO:0000256" key="4">
    <source>
        <dbReference type="ARBA" id="ARBA00023136"/>
    </source>
</evidence>
<dbReference type="GO" id="GO:0016020">
    <property type="term" value="C:membrane"/>
    <property type="evidence" value="ECO:0007669"/>
    <property type="project" value="UniProtKB-SubCell"/>
</dbReference>